<comment type="cofactor">
    <cofactor evidence="5">
        <name>FAD</name>
        <dbReference type="ChEBI" id="CHEBI:57692"/>
    </cofactor>
    <text evidence="5">Binds 1 FAD per subunit.</text>
</comment>
<keyword evidence="1 5" id="KW-0285">Flavoprotein</keyword>
<dbReference type="Gene3D" id="3.50.50.60">
    <property type="entry name" value="FAD/NAD(P)-binding domain"/>
    <property type="match status" value="2"/>
</dbReference>
<keyword evidence="2 5" id="KW-0274">FAD</keyword>
<keyword evidence="4 5" id="KW-0560">Oxidoreductase</keyword>
<comment type="catalytic activity">
    <reaction evidence="5">
        <text>2 reduced [2Fe-2S]-[ferredoxin] + NADP(+) + H(+) = 2 oxidized [2Fe-2S]-[ferredoxin] + NADPH</text>
        <dbReference type="Rhea" id="RHEA:20125"/>
        <dbReference type="Rhea" id="RHEA-COMP:10000"/>
        <dbReference type="Rhea" id="RHEA-COMP:10001"/>
        <dbReference type="ChEBI" id="CHEBI:15378"/>
        <dbReference type="ChEBI" id="CHEBI:33737"/>
        <dbReference type="ChEBI" id="CHEBI:33738"/>
        <dbReference type="ChEBI" id="CHEBI:57783"/>
        <dbReference type="ChEBI" id="CHEBI:58349"/>
        <dbReference type="EC" id="1.18.1.2"/>
    </reaction>
</comment>
<dbReference type="Proteomes" id="UP000067476">
    <property type="component" value="Chromosome"/>
</dbReference>
<feature type="binding site" evidence="5">
    <location>
        <position position="45"/>
    </location>
    <ligand>
        <name>FAD</name>
        <dbReference type="ChEBI" id="CHEBI:57692"/>
    </ligand>
</feature>
<proteinExistence type="inferred from homology"/>
<evidence type="ECO:0000313" key="8">
    <source>
        <dbReference type="Proteomes" id="UP000067476"/>
    </source>
</evidence>
<dbReference type="PRINTS" id="PR00469">
    <property type="entry name" value="PNDRDTASEII"/>
</dbReference>
<name>A0A0K1W2Z2_9MOLU</name>
<feature type="domain" description="FAD/NAD(P)-binding" evidence="6">
    <location>
        <begin position="4"/>
        <end position="297"/>
    </location>
</feature>
<sequence length="325" mass="36515">MIKDLLIIGCGPAGLYAWKMAQNFNLTGDVVESKATYGGQVTNLYPSKEIFNLPAIKSITGKEAMDEMYNSLNHEYKAIECHFNTSVLDIKITFNKELENNTFEVLFSNNLKYVYKTILFTDGMGLLLPIKLIDKDFDNVLYKYTNNNIFKGKNVVIFGGGDSAIDCSNELAPISNSVKLVHRRDEFRGMKSGLSNAVKSNVDVMTPYVFDKIINEKNNKIEKIALKNVLDSSTINVDLDYAVVHYGFKNQNLNFKNLEVLKNDLGKMVVDNKMQTSIKGIFASGDCCDYEGKIKNLVSCVYESLVAIVNIDKIINNKNLLNKGW</sequence>
<dbReference type="GO" id="GO:0004324">
    <property type="term" value="F:ferredoxin-NADP+ reductase activity"/>
    <property type="evidence" value="ECO:0007669"/>
    <property type="project" value="UniProtKB-UniRule"/>
</dbReference>
<evidence type="ECO:0000313" key="7">
    <source>
        <dbReference type="EMBL" id="AKX34546.1"/>
    </source>
</evidence>
<accession>A0A0K1W2Z2</accession>
<dbReference type="InterPro" id="IPR023753">
    <property type="entry name" value="FAD/NAD-binding_dom"/>
</dbReference>
<dbReference type="OrthoDB" id="9806179at2"/>
<dbReference type="HAMAP" id="MF_01685">
    <property type="entry name" value="FENR2"/>
    <property type="match status" value="1"/>
</dbReference>
<reference evidence="7 8" key="1">
    <citation type="journal article" date="2015" name="Genome Announc.">
        <title>Complete Genome Sequence of Spiroplasma litorale TN-1T (DSM 21781), a Bacterium Isolated from a Green-Eyed Horsefly (Tabanus nigrovittatus).</title>
        <authorList>
            <person name="Lo W.S."/>
            <person name="Lai Y.C."/>
            <person name="Lien Y.W."/>
            <person name="Wang T.H."/>
            <person name="Kuo C.H."/>
        </authorList>
    </citation>
    <scope>NUCLEOTIDE SEQUENCE [LARGE SCALE GENOMIC DNA]</scope>
    <source>
        <strain evidence="7 8">TN-1</strain>
    </source>
</reference>
<keyword evidence="3 5" id="KW-0521">NADP</keyword>
<dbReference type="KEGG" id="sll:SLITO_v1c09350"/>
<evidence type="ECO:0000256" key="3">
    <source>
        <dbReference type="ARBA" id="ARBA00022857"/>
    </source>
</evidence>
<gene>
    <name evidence="7" type="primary">trxB</name>
    <name evidence="7" type="ORF">SLITO_v1c09350</name>
</gene>
<evidence type="ECO:0000256" key="4">
    <source>
        <dbReference type="ARBA" id="ARBA00023002"/>
    </source>
</evidence>
<dbReference type="PRINTS" id="PR00368">
    <property type="entry name" value="FADPNR"/>
</dbReference>
<evidence type="ECO:0000259" key="6">
    <source>
        <dbReference type="Pfam" id="PF07992"/>
    </source>
</evidence>
<comment type="similarity">
    <text evidence="5">Belongs to the ferredoxin--NADP reductase type 2 family.</text>
</comment>
<comment type="caution">
    <text evidence="5">Lacks conserved residue(s) required for the propagation of feature annotation.</text>
</comment>
<dbReference type="InterPro" id="IPR022890">
    <property type="entry name" value="Fd--NADP_Rdtase_type_2"/>
</dbReference>
<evidence type="ECO:0000256" key="5">
    <source>
        <dbReference type="HAMAP-Rule" id="MF_01685"/>
    </source>
</evidence>
<feature type="binding site" evidence="5">
    <location>
        <position position="32"/>
    </location>
    <ligand>
        <name>FAD</name>
        <dbReference type="ChEBI" id="CHEBI:57692"/>
    </ligand>
</feature>
<dbReference type="AlphaFoldDB" id="A0A0K1W2Z2"/>
<feature type="binding site" evidence="5">
    <location>
        <position position="286"/>
    </location>
    <ligand>
        <name>FAD</name>
        <dbReference type="ChEBI" id="CHEBI:57692"/>
    </ligand>
</feature>
<keyword evidence="8" id="KW-1185">Reference proteome</keyword>
<feature type="binding site" evidence="5">
    <location>
        <position position="87"/>
    </location>
    <ligand>
        <name>FAD</name>
        <dbReference type="ChEBI" id="CHEBI:57692"/>
    </ligand>
</feature>
<feature type="binding site" evidence="5">
    <location>
        <position position="40"/>
    </location>
    <ligand>
        <name>FAD</name>
        <dbReference type="ChEBI" id="CHEBI:57692"/>
    </ligand>
</feature>
<organism evidence="7 8">
    <name type="scientific">Spiroplasma litorale</name>
    <dbReference type="NCBI Taxonomy" id="216942"/>
    <lineage>
        <taxon>Bacteria</taxon>
        <taxon>Bacillati</taxon>
        <taxon>Mycoplasmatota</taxon>
        <taxon>Mollicutes</taxon>
        <taxon>Entomoplasmatales</taxon>
        <taxon>Spiroplasmataceae</taxon>
        <taxon>Spiroplasma</taxon>
    </lineage>
</organism>
<dbReference type="InterPro" id="IPR036188">
    <property type="entry name" value="FAD/NAD-bd_sf"/>
</dbReference>
<dbReference type="Pfam" id="PF07992">
    <property type="entry name" value="Pyr_redox_2"/>
    <property type="match status" value="1"/>
</dbReference>
<dbReference type="InterPro" id="IPR050097">
    <property type="entry name" value="Ferredoxin-NADP_redctase_2"/>
</dbReference>
<dbReference type="GO" id="GO:0050660">
    <property type="term" value="F:flavin adenine dinucleotide binding"/>
    <property type="evidence" value="ECO:0007669"/>
    <property type="project" value="UniProtKB-UniRule"/>
</dbReference>
<dbReference type="RefSeq" id="WP_075058631.1">
    <property type="nucleotide sequence ID" value="NZ_CP012357.1"/>
</dbReference>
<protein>
    <recommendedName>
        <fullName evidence="5">Ferredoxin--NADP reductase</fullName>
        <shortName evidence="5">FNR</shortName>
        <shortName evidence="5">Fd-NADP(+) reductase</shortName>
        <ecNumber evidence="5">1.18.1.2</ecNumber>
    </recommendedName>
</protein>
<evidence type="ECO:0000256" key="2">
    <source>
        <dbReference type="ARBA" id="ARBA00022827"/>
    </source>
</evidence>
<feature type="binding site" evidence="5">
    <location>
        <position position="127"/>
    </location>
    <ligand>
        <name>FAD</name>
        <dbReference type="ChEBI" id="CHEBI:57692"/>
    </ligand>
</feature>
<comment type="subunit">
    <text evidence="5">Homodimer.</text>
</comment>
<dbReference type="SUPFAM" id="SSF51905">
    <property type="entry name" value="FAD/NAD(P)-binding domain"/>
    <property type="match status" value="1"/>
</dbReference>
<dbReference type="PATRIC" id="fig|216942.3.peg.951"/>
<dbReference type="EC" id="1.18.1.2" evidence="5"/>
<dbReference type="EMBL" id="CP012357">
    <property type="protein sequence ID" value="AKX34546.1"/>
    <property type="molecule type" value="Genomic_DNA"/>
</dbReference>
<dbReference type="GO" id="GO:0050661">
    <property type="term" value="F:NADP binding"/>
    <property type="evidence" value="ECO:0007669"/>
    <property type="project" value="UniProtKB-UniRule"/>
</dbReference>
<dbReference type="PANTHER" id="PTHR48105">
    <property type="entry name" value="THIOREDOXIN REDUCTASE 1-RELATED-RELATED"/>
    <property type="match status" value="1"/>
</dbReference>
<evidence type="ECO:0000256" key="1">
    <source>
        <dbReference type="ARBA" id="ARBA00022630"/>
    </source>
</evidence>
<dbReference type="STRING" id="216942.SLITO_v1c09350"/>